<dbReference type="GO" id="GO:0036220">
    <property type="term" value="F:ITP diphosphatase activity"/>
    <property type="evidence" value="ECO:0007669"/>
    <property type="project" value="UniProtKB-UniRule"/>
</dbReference>
<dbReference type="HAMAP" id="MF_01405">
    <property type="entry name" value="Non_canon_purine_NTPase"/>
    <property type="match status" value="1"/>
</dbReference>
<comment type="catalytic activity">
    <reaction evidence="10">
        <text>ITP + H2O = IMP + diphosphate + H(+)</text>
        <dbReference type="Rhea" id="RHEA:29399"/>
        <dbReference type="ChEBI" id="CHEBI:15377"/>
        <dbReference type="ChEBI" id="CHEBI:15378"/>
        <dbReference type="ChEBI" id="CHEBI:33019"/>
        <dbReference type="ChEBI" id="CHEBI:58053"/>
        <dbReference type="ChEBI" id="CHEBI:61402"/>
        <dbReference type="EC" id="3.6.1.66"/>
    </reaction>
</comment>
<dbReference type="CDD" id="cd00515">
    <property type="entry name" value="HAM1"/>
    <property type="match status" value="1"/>
</dbReference>
<dbReference type="GO" id="GO:0000166">
    <property type="term" value="F:nucleotide binding"/>
    <property type="evidence" value="ECO:0007669"/>
    <property type="project" value="UniProtKB-KW"/>
</dbReference>
<evidence type="ECO:0000313" key="15">
    <source>
        <dbReference type="EMBL" id="VCT82862.1"/>
    </source>
</evidence>
<feature type="binding site" evidence="10">
    <location>
        <begin position="187"/>
        <end position="188"/>
    </location>
    <ligand>
        <name>substrate</name>
    </ligand>
</feature>
<dbReference type="Gene3D" id="3.90.950.10">
    <property type="match status" value="1"/>
</dbReference>
<dbReference type="InterPro" id="IPR020922">
    <property type="entry name" value="dITP/XTP_pyrophosphatase"/>
</dbReference>
<dbReference type="GO" id="GO:0035870">
    <property type="term" value="F:dITP diphosphatase activity"/>
    <property type="evidence" value="ECO:0007669"/>
    <property type="project" value="UniProtKB-UniRule"/>
</dbReference>
<dbReference type="GeneID" id="68875739"/>
<evidence type="ECO:0000256" key="2">
    <source>
        <dbReference type="ARBA" id="ARBA00011738"/>
    </source>
</evidence>
<feature type="binding site" evidence="10">
    <location>
        <begin position="159"/>
        <end position="162"/>
    </location>
    <ligand>
        <name>substrate</name>
    </ligand>
</feature>
<comment type="function">
    <text evidence="10">Pyrophosphatase that catalyzes the hydrolysis of nucleoside triphosphates to their monophosphate derivatives, with a high preference for the non-canonical purine nucleotides XTP (xanthosine triphosphate), dITP (deoxyinosine triphosphate) and ITP. Seems to function as a house-cleaning enzyme that removes non-canonical purine nucleotides from the nucleotide pool, thus preventing their incorporation into DNA/RNA and avoiding chromosomal lesions.</text>
</comment>
<keyword evidence="3 10" id="KW-0479">Metal-binding</keyword>
<keyword evidence="16" id="KW-1185">Reference proteome</keyword>
<dbReference type="AlphaFoldDB" id="A0A2A7MEF1"/>
<feature type="binding site" evidence="10">
    <location>
        <begin position="8"/>
        <end position="13"/>
    </location>
    <ligand>
        <name>substrate</name>
    </ligand>
</feature>
<comment type="subunit">
    <text evidence="2 10">Homodimer.</text>
</comment>
<feature type="binding site" evidence="10">
    <location>
        <position position="182"/>
    </location>
    <ligand>
        <name>substrate</name>
    </ligand>
</feature>
<proteinExistence type="inferred from homology"/>
<dbReference type="InterPro" id="IPR002637">
    <property type="entry name" value="RdgB/HAM1"/>
</dbReference>
<accession>A0A2A7MEF1</accession>
<dbReference type="EC" id="3.6.1.66" evidence="10"/>
<dbReference type="EMBL" id="UWJD01000001">
    <property type="protein sequence ID" value="VCT82862.1"/>
    <property type="molecule type" value="Genomic_DNA"/>
</dbReference>
<dbReference type="GO" id="GO:0009117">
    <property type="term" value="P:nucleotide metabolic process"/>
    <property type="evidence" value="ECO:0007669"/>
    <property type="project" value="UniProtKB-KW"/>
</dbReference>
<feature type="active site" description="Proton acceptor" evidence="10">
    <location>
        <position position="76"/>
    </location>
</feature>
<evidence type="ECO:0000313" key="12">
    <source>
        <dbReference type="EMBL" id="CAG9703935.1"/>
    </source>
</evidence>
<dbReference type="GO" id="GO:0036222">
    <property type="term" value="F:XTP diphosphatase activity"/>
    <property type="evidence" value="ECO:0007669"/>
    <property type="project" value="UniProtKB-UniRule"/>
</dbReference>
<evidence type="ECO:0000256" key="5">
    <source>
        <dbReference type="ARBA" id="ARBA00022801"/>
    </source>
</evidence>
<evidence type="ECO:0000256" key="8">
    <source>
        <dbReference type="ARBA" id="ARBA00051875"/>
    </source>
</evidence>
<dbReference type="FunFam" id="3.90.950.10:FF:000001">
    <property type="entry name" value="dITP/XTP pyrophosphatase"/>
    <property type="match status" value="1"/>
</dbReference>
<comment type="cofactor">
    <cofactor evidence="10">
        <name>Mg(2+)</name>
        <dbReference type="ChEBI" id="CHEBI:18420"/>
    </cofactor>
    <text evidence="10">Binds 1 Mg(2+) ion per subunit.</text>
</comment>
<organism evidence="14 16">
    <name type="scientific">Clostridium neonatale</name>
    <dbReference type="NCBI Taxonomy" id="137838"/>
    <lineage>
        <taxon>Bacteria</taxon>
        <taxon>Bacillati</taxon>
        <taxon>Bacillota</taxon>
        <taxon>Clostridia</taxon>
        <taxon>Eubacteriales</taxon>
        <taxon>Clostridiaceae</taxon>
        <taxon>Clostridium</taxon>
    </lineage>
</organism>
<comment type="similarity">
    <text evidence="1 10 11">Belongs to the HAM1 NTPase family.</text>
</comment>
<dbReference type="GO" id="GO:0017111">
    <property type="term" value="F:ribonucleoside triphosphate phosphatase activity"/>
    <property type="evidence" value="ECO:0007669"/>
    <property type="project" value="InterPro"/>
</dbReference>
<dbReference type="Proteomes" id="UP001189143">
    <property type="component" value="Unassembled WGS sequence"/>
</dbReference>
<evidence type="ECO:0000256" key="10">
    <source>
        <dbReference type="HAMAP-Rule" id="MF_01405"/>
    </source>
</evidence>
<sequence length="203" mass="22904">MKKLILASNNAKKVKEIKEILEGLPIEVKSLKDEGIDIDVVEDGKTFEENAKKKAKEIYEFLLSKGKKDFIVLADDSGLEVDYLNGEPGIYSARYSGEHGNDDKNNEKLLENLEGVPKEKRGAQFVCQLSLFTDKGEYYTVRGEVRGFIIESIQGKGGFGYDPLFFYEPFNKTFGELEAEEKNKISHRGIALIKLKDTLIDLI</sequence>
<feature type="binding site" evidence="10">
    <location>
        <position position="77"/>
    </location>
    <ligand>
        <name>substrate</name>
    </ligand>
</feature>
<keyword evidence="6 10" id="KW-0460">Magnesium</keyword>
<dbReference type="Proteomes" id="UP000220840">
    <property type="component" value="Unassembled WGS sequence"/>
</dbReference>
<comment type="caution">
    <text evidence="10">Lacks conserved residue(s) required for the propagation of feature annotation.</text>
</comment>
<evidence type="ECO:0000256" key="7">
    <source>
        <dbReference type="ARBA" id="ARBA00023080"/>
    </source>
</evidence>
<dbReference type="Proteomes" id="UP000431451">
    <property type="component" value="Unassembled WGS sequence"/>
</dbReference>
<reference evidence="14 16" key="1">
    <citation type="submission" date="2017-10" db="EMBL/GenBank/DDBJ databases">
        <title>Effective Description of Clostridium neonatale sp. nov. linked to necrotizing enterocolitis in neonates and a clarification of species assignable to the genus Clostridium (Prazmowski 1880) emend. Lawson and Rainey 2016.</title>
        <authorList>
            <person name="Bernard K."/>
            <person name="Burdz T."/>
            <person name="Wiebe D."/>
            <person name="Balcewich B."/>
            <person name="Alfa M."/>
            <person name="Bernier A.-M."/>
        </authorList>
    </citation>
    <scope>NUCLEOTIDE SEQUENCE [LARGE SCALE GENOMIC DNA]</scope>
    <source>
        <strain evidence="14 16">LCDC99A005</strain>
    </source>
</reference>
<evidence type="ECO:0000313" key="14">
    <source>
        <dbReference type="EMBL" id="PEG29488.1"/>
    </source>
</evidence>
<name>A0A2A7MEF1_9CLOT</name>
<dbReference type="GO" id="GO:0005829">
    <property type="term" value="C:cytosol"/>
    <property type="evidence" value="ECO:0007669"/>
    <property type="project" value="TreeGrafter"/>
</dbReference>
<reference evidence="12" key="3">
    <citation type="submission" date="2021-10" db="EMBL/GenBank/DDBJ databases">
        <authorList>
            <person name="Mesa V."/>
        </authorList>
    </citation>
    <scope>NUCLEOTIDE SEQUENCE</scope>
    <source>
        <strain evidence="12">CC3_PB</strain>
    </source>
</reference>
<dbReference type="PANTHER" id="PTHR11067:SF9">
    <property type="entry name" value="INOSINE TRIPHOSPHATE PYROPHOSPHATASE"/>
    <property type="match status" value="1"/>
</dbReference>
<gene>
    <name evidence="13" type="primary">rdgB</name>
    <name evidence="13" type="ORF">CNEO2_120077</name>
    <name evidence="12" type="ORF">CNEO_40868</name>
    <name evidence="15" type="ORF">CNEONATNEC25_00422</name>
    <name evidence="14" type="ORF">CQ394_16215</name>
</gene>
<dbReference type="Proteomes" id="UP000789738">
    <property type="component" value="Unassembled WGS sequence"/>
</dbReference>
<evidence type="ECO:0000256" key="4">
    <source>
        <dbReference type="ARBA" id="ARBA00022741"/>
    </source>
</evidence>
<protein>
    <recommendedName>
        <fullName evidence="10">dITP/XTP pyrophosphatase</fullName>
        <ecNumber evidence="10">3.6.1.66</ecNumber>
    </recommendedName>
    <alternativeName>
        <fullName evidence="10">Non-canonical purine NTP pyrophosphatase</fullName>
    </alternativeName>
    <alternativeName>
        <fullName evidence="10">Non-standard purine NTP pyrophosphatase</fullName>
    </alternativeName>
    <alternativeName>
        <fullName evidence="10">Nucleoside-triphosphate diphosphatase</fullName>
    </alternativeName>
    <alternativeName>
        <fullName evidence="10">Nucleoside-triphosphate pyrophosphatase</fullName>
        <shortName evidence="10">NTPase</shortName>
    </alternativeName>
</protein>
<comment type="catalytic activity">
    <reaction evidence="9 10">
        <text>XTP + H2O = XMP + diphosphate + H(+)</text>
        <dbReference type="Rhea" id="RHEA:28610"/>
        <dbReference type="ChEBI" id="CHEBI:15377"/>
        <dbReference type="ChEBI" id="CHEBI:15378"/>
        <dbReference type="ChEBI" id="CHEBI:33019"/>
        <dbReference type="ChEBI" id="CHEBI:57464"/>
        <dbReference type="ChEBI" id="CHEBI:61314"/>
        <dbReference type="EC" id="3.6.1.66"/>
    </reaction>
</comment>
<dbReference type="EMBL" id="PDCJ01000003">
    <property type="protein sequence ID" value="PEG29488.1"/>
    <property type="molecule type" value="Genomic_DNA"/>
</dbReference>
<evidence type="ECO:0000313" key="16">
    <source>
        <dbReference type="Proteomes" id="UP000220840"/>
    </source>
</evidence>
<dbReference type="PANTHER" id="PTHR11067">
    <property type="entry name" value="INOSINE TRIPHOSPHATE PYROPHOSPHATASE/HAM1 PROTEIN"/>
    <property type="match status" value="1"/>
</dbReference>
<keyword evidence="7 10" id="KW-0546">Nucleotide metabolism</keyword>
<dbReference type="STRING" id="137838.GCA_001458595_00418"/>
<evidence type="ECO:0000256" key="3">
    <source>
        <dbReference type="ARBA" id="ARBA00022723"/>
    </source>
</evidence>
<reference evidence="15 17" key="2">
    <citation type="submission" date="2018-06" db="EMBL/GenBank/DDBJ databases">
        <authorList>
            <consortium name="IHU Genomes"/>
        </authorList>
    </citation>
    <scope>NUCLEOTIDE SEQUENCE [LARGE SCALE GENOMIC DNA]</scope>
    <source>
        <strain evidence="15 17">NEC25</strain>
    </source>
</reference>
<keyword evidence="5 10" id="KW-0378">Hydrolase</keyword>
<dbReference type="Pfam" id="PF01725">
    <property type="entry name" value="Ham1p_like"/>
    <property type="match status" value="1"/>
</dbReference>
<evidence type="ECO:0000313" key="17">
    <source>
        <dbReference type="Proteomes" id="UP000431451"/>
    </source>
</evidence>
<dbReference type="RefSeq" id="WP_058293389.1">
    <property type="nucleotide sequence ID" value="NZ_CAKJVD010000045.1"/>
</dbReference>
<evidence type="ECO:0000256" key="11">
    <source>
        <dbReference type="RuleBase" id="RU003781"/>
    </source>
</evidence>
<dbReference type="NCBIfam" id="NF011397">
    <property type="entry name" value="PRK14822.1"/>
    <property type="match status" value="1"/>
</dbReference>
<dbReference type="InterPro" id="IPR029001">
    <property type="entry name" value="ITPase-like_fam"/>
</dbReference>
<keyword evidence="4 10" id="KW-0547">Nucleotide-binding</keyword>
<dbReference type="OrthoDB" id="9807456at2"/>
<evidence type="ECO:0000256" key="6">
    <source>
        <dbReference type="ARBA" id="ARBA00022842"/>
    </source>
</evidence>
<dbReference type="NCBIfam" id="TIGR00042">
    <property type="entry name" value="RdgB/HAM1 family non-canonical purine NTP pyrophosphatase"/>
    <property type="match status" value="1"/>
</dbReference>
<reference evidence="13" key="4">
    <citation type="submission" date="2022-10" db="EMBL/GenBank/DDBJ databases">
        <authorList>
            <person name="Aires J."/>
            <person name="Mesa V."/>
        </authorList>
    </citation>
    <scope>NUCLEOTIDE SEQUENCE</scope>
    <source>
        <strain evidence="13">Clostridium neonatale JD116</strain>
    </source>
</reference>
<evidence type="ECO:0000256" key="9">
    <source>
        <dbReference type="ARBA" id="ARBA00052017"/>
    </source>
</evidence>
<feature type="binding site" evidence="10">
    <location>
        <position position="76"/>
    </location>
    <ligand>
        <name>Mg(2+)</name>
        <dbReference type="ChEBI" id="CHEBI:18420"/>
    </ligand>
</feature>
<dbReference type="EMBL" id="CAMTCP010000033">
    <property type="protein sequence ID" value="CAI3542018.1"/>
    <property type="molecule type" value="Genomic_DNA"/>
</dbReference>
<evidence type="ECO:0000256" key="1">
    <source>
        <dbReference type="ARBA" id="ARBA00008023"/>
    </source>
</evidence>
<evidence type="ECO:0000313" key="13">
    <source>
        <dbReference type="EMBL" id="CAI3542018.1"/>
    </source>
</evidence>
<dbReference type="GO" id="GO:0009146">
    <property type="term" value="P:purine nucleoside triphosphate catabolic process"/>
    <property type="evidence" value="ECO:0007669"/>
    <property type="project" value="UniProtKB-UniRule"/>
</dbReference>
<dbReference type="EMBL" id="CAKJVE010000004">
    <property type="protein sequence ID" value="CAG9703935.1"/>
    <property type="molecule type" value="Genomic_DNA"/>
</dbReference>
<dbReference type="GO" id="GO:0046872">
    <property type="term" value="F:metal ion binding"/>
    <property type="evidence" value="ECO:0007669"/>
    <property type="project" value="UniProtKB-KW"/>
</dbReference>
<dbReference type="SUPFAM" id="SSF52972">
    <property type="entry name" value="ITPase-like"/>
    <property type="match status" value="1"/>
</dbReference>
<comment type="catalytic activity">
    <reaction evidence="8 10">
        <text>dITP + H2O = dIMP + diphosphate + H(+)</text>
        <dbReference type="Rhea" id="RHEA:28342"/>
        <dbReference type="ChEBI" id="CHEBI:15377"/>
        <dbReference type="ChEBI" id="CHEBI:15378"/>
        <dbReference type="ChEBI" id="CHEBI:33019"/>
        <dbReference type="ChEBI" id="CHEBI:61194"/>
        <dbReference type="ChEBI" id="CHEBI:61382"/>
        <dbReference type="EC" id="3.6.1.66"/>
    </reaction>
</comment>